<dbReference type="GO" id="GO:0046872">
    <property type="term" value="F:metal ion binding"/>
    <property type="evidence" value="ECO:0007669"/>
    <property type="project" value="UniProtKB-KW"/>
</dbReference>
<dbReference type="EMBL" id="SNXO01000013">
    <property type="protein sequence ID" value="TDP57313.1"/>
    <property type="molecule type" value="Genomic_DNA"/>
</dbReference>
<gene>
    <name evidence="7" type="ORF">EV211_11337</name>
</gene>
<comment type="caution">
    <text evidence="7">The sequence shown here is derived from an EMBL/GenBank/DDBJ whole genome shotgun (WGS) entry which is preliminary data.</text>
</comment>
<dbReference type="PANTHER" id="PTHR43524">
    <property type="entry name" value="RADICAL SAM SUPERFAMILY PROTEIN"/>
    <property type="match status" value="1"/>
</dbReference>
<dbReference type="InterPro" id="IPR013785">
    <property type="entry name" value="Aldolase_TIM"/>
</dbReference>
<keyword evidence="4" id="KW-0411">Iron-sulfur</keyword>
<evidence type="ECO:0000313" key="8">
    <source>
        <dbReference type="Proteomes" id="UP000295500"/>
    </source>
</evidence>
<dbReference type="GO" id="GO:0003824">
    <property type="term" value="F:catalytic activity"/>
    <property type="evidence" value="ECO:0007669"/>
    <property type="project" value="InterPro"/>
</dbReference>
<evidence type="ECO:0000256" key="4">
    <source>
        <dbReference type="ARBA" id="ARBA00023014"/>
    </source>
</evidence>
<dbReference type="Proteomes" id="UP000295500">
    <property type="component" value="Unassembled WGS sequence"/>
</dbReference>
<reference evidence="7 8" key="1">
    <citation type="submission" date="2019-03" db="EMBL/GenBank/DDBJ databases">
        <title>Genomic Encyclopedia of Type Strains, Phase IV (KMG-IV): sequencing the most valuable type-strain genomes for metagenomic binning, comparative biology and taxonomic classification.</title>
        <authorList>
            <person name="Goeker M."/>
        </authorList>
    </citation>
    <scope>NUCLEOTIDE SEQUENCE [LARGE SCALE GENOMIC DNA]</scope>
    <source>
        <strain evidence="7 8">DSM 28287</strain>
    </source>
</reference>
<keyword evidence="1" id="KW-0949">S-adenosyl-L-methionine</keyword>
<keyword evidence="2" id="KW-0479">Metal-binding</keyword>
<dbReference type="SFLD" id="SFLDG01067">
    <property type="entry name" value="SPASM/twitch_domain_containing"/>
    <property type="match status" value="1"/>
</dbReference>
<dbReference type="Gene3D" id="3.20.20.70">
    <property type="entry name" value="Aldolase class I"/>
    <property type="match status" value="1"/>
</dbReference>
<evidence type="ECO:0000256" key="1">
    <source>
        <dbReference type="ARBA" id="ARBA00022691"/>
    </source>
</evidence>
<dbReference type="InterPro" id="IPR023885">
    <property type="entry name" value="4Fe4S-binding_SPASM_dom"/>
</dbReference>
<evidence type="ECO:0000313" key="7">
    <source>
        <dbReference type="EMBL" id="TDP57313.1"/>
    </source>
</evidence>
<dbReference type="AlphaFoldDB" id="A0A4R6Q6T6"/>
<sequence>MGIKHKLGRRAFSKGFDIAYGKMGKDRQKAVLDLFRMAQKYIDKTDVKIDYKKGEDWIMNEDGALMKYINRAVDNLDRNVLKTAALNFGYEAMFYGTKVMEDARKVQKCNVPWLILMDPTSACNLKCTGCWAAEYGHKLNLTLEQMDSMIKQGKKLGIHFYMYTGGEPLVRKDDLIKLCEMHPDCAFACFTNGTLVDEKFCKDLKRVGNMYLAISLEGFEDTNDARRGPGVFNKVMHAMDLLKENGCLFGTSVCYTSHNIDLLTSDEFIKMEIEKGVQFSMYFHYMPVGNDASPELLPTKEQREYMYHKLREVRNMTDGDGLFAFDFQNDGEFVGGCIAGGRNYFHINANGDAEPCVFIHYSNMNIKDHTLLEILHSPLFMAYHNNQPFNDNHLRPCPMLENPDMLVKMVHESGAKSTDLESPETVEHLCDKCKQYAANWAPEADRIWEESGRAEQQRQKKAAEARAAGQPGPSTKVKTDLKAATKASAEAKANATAKASADADAGADEKKAVNQ</sequence>
<dbReference type="Pfam" id="PF04055">
    <property type="entry name" value="Radical_SAM"/>
    <property type="match status" value="1"/>
</dbReference>
<dbReference type="GO" id="GO:0051536">
    <property type="term" value="F:iron-sulfur cluster binding"/>
    <property type="evidence" value="ECO:0007669"/>
    <property type="project" value="UniProtKB-KW"/>
</dbReference>
<evidence type="ECO:0000256" key="2">
    <source>
        <dbReference type="ARBA" id="ARBA00022723"/>
    </source>
</evidence>
<dbReference type="PROSITE" id="PS51918">
    <property type="entry name" value="RADICAL_SAM"/>
    <property type="match status" value="1"/>
</dbReference>
<dbReference type="SFLD" id="SFLDS00029">
    <property type="entry name" value="Radical_SAM"/>
    <property type="match status" value="1"/>
</dbReference>
<dbReference type="Pfam" id="PF13186">
    <property type="entry name" value="SPASM"/>
    <property type="match status" value="1"/>
</dbReference>
<dbReference type="CDD" id="cd01335">
    <property type="entry name" value="Radical_SAM"/>
    <property type="match status" value="1"/>
</dbReference>
<dbReference type="InterPro" id="IPR058240">
    <property type="entry name" value="rSAM_sf"/>
</dbReference>
<dbReference type="CDD" id="cd21128">
    <property type="entry name" value="SPASM_rSAM"/>
    <property type="match status" value="1"/>
</dbReference>
<feature type="compositionally biased region" description="Low complexity" evidence="5">
    <location>
        <begin position="484"/>
        <end position="504"/>
    </location>
</feature>
<proteinExistence type="predicted"/>
<dbReference type="InterPro" id="IPR007197">
    <property type="entry name" value="rSAM"/>
</dbReference>
<dbReference type="RefSeq" id="WP_133528282.1">
    <property type="nucleotide sequence ID" value="NZ_SNXO01000013.1"/>
</dbReference>
<protein>
    <submittedName>
        <fullName evidence="7">MoaA/NifB/PqqE/SkfB family radical SAM enzyme</fullName>
    </submittedName>
</protein>
<feature type="domain" description="Radical SAM core" evidence="6">
    <location>
        <begin position="106"/>
        <end position="320"/>
    </location>
</feature>
<dbReference type="OrthoDB" id="9782387at2"/>
<evidence type="ECO:0000259" key="6">
    <source>
        <dbReference type="PROSITE" id="PS51918"/>
    </source>
</evidence>
<keyword evidence="3" id="KW-0408">Iron</keyword>
<organism evidence="7 8">
    <name type="scientific">Aminicella lysinilytica</name>
    <dbReference type="NCBI Taxonomy" id="433323"/>
    <lineage>
        <taxon>Bacteria</taxon>
        <taxon>Bacillati</taxon>
        <taxon>Bacillota</taxon>
        <taxon>Clostridia</taxon>
        <taxon>Peptostreptococcales</taxon>
        <taxon>Anaerovoracaceae</taxon>
        <taxon>Aminicella</taxon>
    </lineage>
</organism>
<keyword evidence="8" id="KW-1185">Reference proteome</keyword>
<evidence type="ECO:0000256" key="3">
    <source>
        <dbReference type="ARBA" id="ARBA00023004"/>
    </source>
</evidence>
<feature type="region of interest" description="Disordered" evidence="5">
    <location>
        <begin position="450"/>
        <end position="515"/>
    </location>
</feature>
<evidence type="ECO:0000256" key="5">
    <source>
        <dbReference type="SAM" id="MobiDB-lite"/>
    </source>
</evidence>
<dbReference type="SUPFAM" id="SSF102114">
    <property type="entry name" value="Radical SAM enzymes"/>
    <property type="match status" value="1"/>
</dbReference>
<accession>A0A4R6Q6T6</accession>
<name>A0A4R6Q6T6_9FIRM</name>
<dbReference type="PANTHER" id="PTHR43524:SF1">
    <property type="entry name" value="RADICAL SAM SUPERFAMILY PROTEIN"/>
    <property type="match status" value="1"/>
</dbReference>
<feature type="compositionally biased region" description="Basic and acidic residues" evidence="5">
    <location>
        <begin position="450"/>
        <end position="464"/>
    </location>
</feature>